<feature type="transmembrane region" description="Helical" evidence="13">
    <location>
        <begin position="90"/>
        <end position="114"/>
    </location>
</feature>
<evidence type="ECO:0000256" key="7">
    <source>
        <dbReference type="ARBA" id="ARBA00022723"/>
    </source>
</evidence>
<proteinExistence type="inferred from homology"/>
<name>A0ABT2ZTU4_9RHOB</name>
<organism evidence="15 16">
    <name type="scientific">Albidovulum litorale</name>
    <dbReference type="NCBI Taxonomy" id="2984134"/>
    <lineage>
        <taxon>Bacteria</taxon>
        <taxon>Pseudomonadati</taxon>
        <taxon>Pseudomonadota</taxon>
        <taxon>Alphaproteobacteria</taxon>
        <taxon>Rhodobacterales</taxon>
        <taxon>Paracoccaceae</taxon>
        <taxon>Albidovulum</taxon>
    </lineage>
</organism>
<dbReference type="SUPFAM" id="SSF81342">
    <property type="entry name" value="Transmembrane di-heme cytochromes"/>
    <property type="match status" value="1"/>
</dbReference>
<dbReference type="Pfam" id="PF01292">
    <property type="entry name" value="Ni_hydr_CYTB"/>
    <property type="match status" value="1"/>
</dbReference>
<dbReference type="RefSeq" id="WP_263741654.1">
    <property type="nucleotide sequence ID" value="NZ_JAOWKZ010000005.1"/>
</dbReference>
<keyword evidence="16" id="KW-1185">Reference proteome</keyword>
<evidence type="ECO:0000256" key="1">
    <source>
        <dbReference type="ARBA" id="ARBA00001970"/>
    </source>
</evidence>
<reference evidence="15 16" key="1">
    <citation type="submission" date="2022-10" db="EMBL/GenBank/DDBJ databases">
        <title>Defluviimonas sp. nov., isolated from ocean surface sediments.</title>
        <authorList>
            <person name="He W."/>
            <person name="Wang L."/>
            <person name="Zhang D.-F."/>
        </authorList>
    </citation>
    <scope>NUCLEOTIDE SEQUENCE [LARGE SCALE GENOMIC DNA]</scope>
    <source>
        <strain evidence="15 16">WL0050</strain>
    </source>
</reference>
<dbReference type="Proteomes" id="UP001652564">
    <property type="component" value="Unassembled WGS sequence"/>
</dbReference>
<keyword evidence="9 13" id="KW-1133">Transmembrane helix</keyword>
<keyword evidence="4" id="KW-1003">Cell membrane</keyword>
<keyword evidence="10" id="KW-0408">Iron</keyword>
<protein>
    <submittedName>
        <fullName evidence="15">Cytochrome b/b6 domain-containing protein</fullName>
    </submittedName>
</protein>
<evidence type="ECO:0000256" key="9">
    <source>
        <dbReference type="ARBA" id="ARBA00022989"/>
    </source>
</evidence>
<dbReference type="EMBL" id="JAOWKZ010000005">
    <property type="protein sequence ID" value="MCV2874375.1"/>
    <property type="molecule type" value="Genomic_DNA"/>
</dbReference>
<evidence type="ECO:0000256" key="5">
    <source>
        <dbReference type="ARBA" id="ARBA00022617"/>
    </source>
</evidence>
<dbReference type="InterPro" id="IPR016174">
    <property type="entry name" value="Di-haem_cyt_TM"/>
</dbReference>
<keyword evidence="8" id="KW-0249">Electron transport</keyword>
<dbReference type="InterPro" id="IPR011577">
    <property type="entry name" value="Cyt_b561_bac/Ni-Hgenase"/>
</dbReference>
<evidence type="ECO:0000313" key="15">
    <source>
        <dbReference type="EMBL" id="MCV2874375.1"/>
    </source>
</evidence>
<gene>
    <name evidence="15" type="ORF">OEZ71_18920</name>
</gene>
<keyword evidence="5" id="KW-0349">Heme</keyword>
<dbReference type="Gene3D" id="1.20.950.20">
    <property type="entry name" value="Transmembrane di-heme cytochromes, Chain C"/>
    <property type="match status" value="1"/>
</dbReference>
<keyword evidence="11 13" id="KW-0472">Membrane</keyword>
<keyword evidence="3" id="KW-0813">Transport</keyword>
<keyword evidence="6 13" id="KW-0812">Transmembrane</keyword>
<evidence type="ECO:0000256" key="13">
    <source>
        <dbReference type="SAM" id="Phobius"/>
    </source>
</evidence>
<comment type="subcellular location">
    <subcellularLocation>
        <location evidence="2">Cell membrane</location>
        <topology evidence="2">Multi-pass membrane protein</topology>
    </subcellularLocation>
</comment>
<accession>A0ABT2ZTU4</accession>
<comment type="similarity">
    <text evidence="12">Belongs to the cytochrome b561 family.</text>
</comment>
<feature type="transmembrane region" description="Helical" evidence="13">
    <location>
        <begin position="126"/>
        <end position="149"/>
    </location>
</feature>
<evidence type="ECO:0000256" key="11">
    <source>
        <dbReference type="ARBA" id="ARBA00023136"/>
    </source>
</evidence>
<sequence>MSKVTGYSRTQIALHWGVLALMIVSYVSEDAMSAAWRAFNRGQEVTPGAHTVHVIAGGLILVLAVMRLLTRWRRGAPAAPEAGYPLMKPAAAVTHWALYALMLVIPLTGIAAWFGGIRDAGEVHEVLFNVLLLLVGLHVVGALYHQFVLKDGLMERMRKPL</sequence>
<evidence type="ECO:0000256" key="10">
    <source>
        <dbReference type="ARBA" id="ARBA00023004"/>
    </source>
</evidence>
<evidence type="ECO:0000259" key="14">
    <source>
        <dbReference type="Pfam" id="PF01292"/>
    </source>
</evidence>
<evidence type="ECO:0000256" key="8">
    <source>
        <dbReference type="ARBA" id="ARBA00022982"/>
    </source>
</evidence>
<keyword evidence="7" id="KW-0479">Metal-binding</keyword>
<dbReference type="PANTHER" id="PTHR30529">
    <property type="entry name" value="CYTOCHROME B561"/>
    <property type="match status" value="1"/>
</dbReference>
<evidence type="ECO:0000256" key="3">
    <source>
        <dbReference type="ARBA" id="ARBA00022448"/>
    </source>
</evidence>
<feature type="transmembrane region" description="Helical" evidence="13">
    <location>
        <begin position="48"/>
        <end position="69"/>
    </location>
</feature>
<evidence type="ECO:0000256" key="4">
    <source>
        <dbReference type="ARBA" id="ARBA00022475"/>
    </source>
</evidence>
<feature type="domain" description="Cytochrome b561 bacterial/Ni-hydrogenase" evidence="14">
    <location>
        <begin position="7"/>
        <end position="157"/>
    </location>
</feature>
<comment type="caution">
    <text evidence="15">The sequence shown here is derived from an EMBL/GenBank/DDBJ whole genome shotgun (WGS) entry which is preliminary data.</text>
</comment>
<evidence type="ECO:0000256" key="2">
    <source>
        <dbReference type="ARBA" id="ARBA00004651"/>
    </source>
</evidence>
<comment type="cofactor">
    <cofactor evidence="1">
        <name>heme b</name>
        <dbReference type="ChEBI" id="CHEBI:60344"/>
    </cofactor>
</comment>
<evidence type="ECO:0000313" key="16">
    <source>
        <dbReference type="Proteomes" id="UP001652564"/>
    </source>
</evidence>
<dbReference type="InterPro" id="IPR052168">
    <property type="entry name" value="Cytochrome_b561_oxidase"/>
</dbReference>
<dbReference type="PANTHER" id="PTHR30529:SF1">
    <property type="entry name" value="CYTOCHROME B561 HOMOLOG 2"/>
    <property type="match status" value="1"/>
</dbReference>
<evidence type="ECO:0000256" key="12">
    <source>
        <dbReference type="ARBA" id="ARBA00037975"/>
    </source>
</evidence>
<evidence type="ECO:0000256" key="6">
    <source>
        <dbReference type="ARBA" id="ARBA00022692"/>
    </source>
</evidence>
<feature type="transmembrane region" description="Helical" evidence="13">
    <location>
        <begin position="12"/>
        <end position="28"/>
    </location>
</feature>